<dbReference type="InterPro" id="IPR036273">
    <property type="entry name" value="CRAL/TRIO_N_dom_sf"/>
</dbReference>
<dbReference type="SUPFAM" id="SSF46938">
    <property type="entry name" value="CRAL/TRIO N-terminal domain"/>
    <property type="match status" value="1"/>
</dbReference>
<evidence type="ECO:0000313" key="2">
    <source>
        <dbReference type="EMBL" id="ATY51937.1"/>
    </source>
</evidence>
<protein>
    <submittedName>
        <fullName evidence="2">CTD25</fullName>
    </submittedName>
</protein>
<dbReference type="PANTHER" id="PTHR10174">
    <property type="entry name" value="ALPHA-TOCOPHEROL TRANSFER PROTEIN-RELATED"/>
    <property type="match status" value="1"/>
</dbReference>
<dbReference type="InterPro" id="IPR036865">
    <property type="entry name" value="CRAL-TRIO_dom_sf"/>
</dbReference>
<evidence type="ECO:0000259" key="1">
    <source>
        <dbReference type="PROSITE" id="PS50191"/>
    </source>
</evidence>
<dbReference type="SUPFAM" id="SSF52087">
    <property type="entry name" value="CRAL/TRIO domain"/>
    <property type="match status" value="1"/>
</dbReference>
<dbReference type="EMBL" id="MG434631">
    <property type="protein sequence ID" value="ATY51937.1"/>
    <property type="molecule type" value="mRNA"/>
</dbReference>
<dbReference type="InterPro" id="IPR001251">
    <property type="entry name" value="CRAL-TRIO_dom"/>
</dbReference>
<dbReference type="Pfam" id="PF00650">
    <property type="entry name" value="CRAL_TRIO"/>
    <property type="match status" value="1"/>
</dbReference>
<accession>A0A2H4RMT2</accession>
<dbReference type="AlphaFoldDB" id="A0A2H4RMT2"/>
<dbReference type="GO" id="GO:1902936">
    <property type="term" value="F:phosphatidylinositol bisphosphate binding"/>
    <property type="evidence" value="ECO:0007669"/>
    <property type="project" value="TreeGrafter"/>
</dbReference>
<sequence>MESLPKNCILEFNSDTLTFLRKQYDLDKPGRIEEAISVLQEWISKQPHFLRKDFRKDYLERTIIISKGSVEKAKKKLDRICTLRTVCPDFFGVHNVHKFELLNDLGVFLPKITNDHYRVFVMKNGGKKYPNGFIDFYRYLFMQFEYIQAYDYCNGLTLLVDYTEANIMEIVKCLNPVDMKTAVTTIMEGYGMRIKGLHLLSGSKAIEAIVILIKQVLSQKLIGRIQVHKSIDSVYDYIPKDMLPVEYGGKEKSLLQLHEECKNTLTTNEFSNYLREMNKARTDESLRQGDNNHEYMGTQGTFRTLNVD</sequence>
<reference evidence="2" key="1">
    <citation type="journal article" date="2017" name="Genome Biol. Evol.">
        <title>Copy Number Variation and Expression Analysis Reveals a Nonorthologous Pinta Gene Family Member Involved in Butterfly Vision.</title>
        <authorList>
            <person name="Macias-Munoz A."/>
            <person name="McCulloch K.J."/>
            <person name="Briscoe A.D."/>
        </authorList>
    </citation>
    <scope>NUCLEOTIDE SEQUENCE</scope>
</reference>
<dbReference type="Gene3D" id="3.40.525.10">
    <property type="entry name" value="CRAL-TRIO lipid binding domain"/>
    <property type="match status" value="1"/>
</dbReference>
<name>A0A2H4RMT2_HELME</name>
<organism evidence="2">
    <name type="scientific">Heliconius melpomene</name>
    <name type="common">Postman butterfly</name>
    <dbReference type="NCBI Taxonomy" id="34740"/>
    <lineage>
        <taxon>Eukaryota</taxon>
        <taxon>Metazoa</taxon>
        <taxon>Ecdysozoa</taxon>
        <taxon>Arthropoda</taxon>
        <taxon>Hexapoda</taxon>
        <taxon>Insecta</taxon>
        <taxon>Pterygota</taxon>
        <taxon>Neoptera</taxon>
        <taxon>Endopterygota</taxon>
        <taxon>Lepidoptera</taxon>
        <taxon>Glossata</taxon>
        <taxon>Ditrysia</taxon>
        <taxon>Papilionoidea</taxon>
        <taxon>Nymphalidae</taxon>
        <taxon>Heliconiinae</taxon>
        <taxon>Heliconiini</taxon>
        <taxon>Heliconius</taxon>
    </lineage>
</organism>
<dbReference type="GO" id="GO:0016020">
    <property type="term" value="C:membrane"/>
    <property type="evidence" value="ECO:0007669"/>
    <property type="project" value="TreeGrafter"/>
</dbReference>
<dbReference type="PROSITE" id="PS50191">
    <property type="entry name" value="CRAL_TRIO"/>
    <property type="match status" value="1"/>
</dbReference>
<dbReference type="PANTHER" id="PTHR10174:SF222">
    <property type="entry name" value="GH10083P-RELATED"/>
    <property type="match status" value="1"/>
</dbReference>
<proteinExistence type="evidence at transcript level"/>
<feature type="domain" description="CRAL-TRIO" evidence="1">
    <location>
        <begin position="135"/>
        <end position="255"/>
    </location>
</feature>
<dbReference type="CDD" id="cd00170">
    <property type="entry name" value="SEC14"/>
    <property type="match status" value="1"/>
</dbReference>